<dbReference type="InterPro" id="IPR011684">
    <property type="entry name" value="NAB"/>
</dbReference>
<feature type="domain" description="NAB" evidence="2">
    <location>
        <begin position="1"/>
        <end position="51"/>
    </location>
</feature>
<dbReference type="PROSITE" id="PS51774">
    <property type="entry name" value="NAB"/>
    <property type="match status" value="1"/>
</dbReference>
<reference evidence="4" key="1">
    <citation type="journal article" date="2023" name="Proc. Natl. Acad. Sci. U.S.A.">
        <title>Genomic and structural basis for evolution of tropane alkaloid biosynthesis.</title>
        <authorList>
            <person name="Wanga Y.-J."/>
            <person name="Taina T."/>
            <person name="Yua J.-Y."/>
            <person name="Lia J."/>
            <person name="Xua B."/>
            <person name="Chenc J."/>
            <person name="D'Auriad J.C."/>
            <person name="Huanga J.-P."/>
            <person name="Huanga S.-X."/>
        </authorList>
    </citation>
    <scope>NUCLEOTIDE SEQUENCE [LARGE SCALE GENOMIC DNA]</scope>
    <source>
        <strain evidence="4">cv. KIB-2019</strain>
    </source>
</reference>
<gene>
    <name evidence="3" type="ORF">K7X08_003488</name>
</gene>
<evidence type="ECO:0000259" key="2">
    <source>
        <dbReference type="PROSITE" id="PS51774"/>
    </source>
</evidence>
<organism evidence="3 4">
    <name type="scientific">Anisodus acutangulus</name>
    <dbReference type="NCBI Taxonomy" id="402998"/>
    <lineage>
        <taxon>Eukaryota</taxon>
        <taxon>Viridiplantae</taxon>
        <taxon>Streptophyta</taxon>
        <taxon>Embryophyta</taxon>
        <taxon>Tracheophyta</taxon>
        <taxon>Spermatophyta</taxon>
        <taxon>Magnoliopsida</taxon>
        <taxon>eudicotyledons</taxon>
        <taxon>Gunneridae</taxon>
        <taxon>Pentapetalae</taxon>
        <taxon>asterids</taxon>
        <taxon>lamiids</taxon>
        <taxon>Solanales</taxon>
        <taxon>Solanaceae</taxon>
        <taxon>Solanoideae</taxon>
        <taxon>Hyoscyameae</taxon>
        <taxon>Anisodus</taxon>
    </lineage>
</organism>
<dbReference type="AlphaFoldDB" id="A0A9Q1MFF0"/>
<accession>A0A9Q1MFF0</accession>
<proteinExistence type="predicted"/>
<dbReference type="EMBL" id="JAJAGQ010000006">
    <property type="protein sequence ID" value="KAJ8559430.1"/>
    <property type="molecule type" value="Genomic_DNA"/>
</dbReference>
<dbReference type="GO" id="GO:0003779">
    <property type="term" value="F:actin binding"/>
    <property type="evidence" value="ECO:0007669"/>
    <property type="project" value="InterPro"/>
</dbReference>
<name>A0A9Q1MFF0_9SOLA</name>
<dbReference type="Proteomes" id="UP001152561">
    <property type="component" value="Unassembled WGS sequence"/>
</dbReference>
<sequence>MEQNVNKILKHIEDDANSIAKKRPEAISLVHKCHHTYRSLAESYKQDTGGSISSISTTVGSGRQFSLPTILSPGSKQLKRLTSAKRHSGVRSRTSVLQIFNHKAVALAYPMLVLAKAPRYHPRIRGLGVLDVASIKPSTIPSPPPLPKFPSSKQLHVPLPKLSSGSKQLKRLVSVKRSKYHNIGKIPEVLDNVKAV</sequence>
<evidence type="ECO:0000313" key="4">
    <source>
        <dbReference type="Proteomes" id="UP001152561"/>
    </source>
</evidence>
<keyword evidence="4" id="KW-1185">Reference proteome</keyword>
<evidence type="ECO:0000256" key="1">
    <source>
        <dbReference type="ARBA" id="ARBA00023054"/>
    </source>
</evidence>
<comment type="caution">
    <text evidence="3">The sequence shown here is derived from an EMBL/GenBank/DDBJ whole genome shotgun (WGS) entry which is preliminary data.</text>
</comment>
<keyword evidence="1" id="KW-0175">Coiled coil</keyword>
<protein>
    <recommendedName>
        <fullName evidence="2">NAB domain-containing protein</fullName>
    </recommendedName>
</protein>
<evidence type="ECO:0000313" key="3">
    <source>
        <dbReference type="EMBL" id="KAJ8559430.1"/>
    </source>
</evidence>